<evidence type="ECO:0008006" key="9">
    <source>
        <dbReference type="Google" id="ProtNLM"/>
    </source>
</evidence>
<feature type="chain" id="PRO_5046853102" description="Zinc/iron permease" evidence="6">
    <location>
        <begin position="21"/>
        <end position="328"/>
    </location>
</feature>
<gene>
    <name evidence="7" type="ORF">EDC05_004506</name>
</gene>
<evidence type="ECO:0000256" key="2">
    <source>
        <dbReference type="ARBA" id="ARBA00022692"/>
    </source>
</evidence>
<organism evidence="7 8">
    <name type="scientific">Coemansia umbellata</name>
    <dbReference type="NCBI Taxonomy" id="1424467"/>
    <lineage>
        <taxon>Eukaryota</taxon>
        <taxon>Fungi</taxon>
        <taxon>Fungi incertae sedis</taxon>
        <taxon>Zoopagomycota</taxon>
        <taxon>Kickxellomycotina</taxon>
        <taxon>Kickxellomycetes</taxon>
        <taxon>Kickxellales</taxon>
        <taxon>Kickxellaceae</taxon>
        <taxon>Coemansia</taxon>
    </lineage>
</organism>
<dbReference type="PANTHER" id="PTHR11040:SF44">
    <property type="entry name" value="PROTEIN ZNTC-RELATED"/>
    <property type="match status" value="1"/>
</dbReference>
<feature type="transmembrane region" description="Helical" evidence="5">
    <location>
        <begin position="232"/>
        <end position="255"/>
    </location>
</feature>
<reference evidence="7" key="1">
    <citation type="submission" date="2022-07" db="EMBL/GenBank/DDBJ databases">
        <title>Phylogenomic reconstructions and comparative analyses of Kickxellomycotina fungi.</title>
        <authorList>
            <person name="Reynolds N.K."/>
            <person name="Stajich J.E."/>
            <person name="Barry K."/>
            <person name="Grigoriev I.V."/>
            <person name="Crous P."/>
            <person name="Smith M.E."/>
        </authorList>
    </citation>
    <scope>NUCLEOTIDE SEQUENCE</scope>
    <source>
        <strain evidence="7">BCRC 34882</strain>
    </source>
</reference>
<comment type="subcellular location">
    <subcellularLocation>
        <location evidence="1">Membrane</location>
        <topology evidence="1">Multi-pass membrane protein</topology>
    </subcellularLocation>
</comment>
<feature type="transmembrane region" description="Helical" evidence="5">
    <location>
        <begin position="37"/>
        <end position="59"/>
    </location>
</feature>
<evidence type="ECO:0000313" key="8">
    <source>
        <dbReference type="Proteomes" id="UP001151295"/>
    </source>
</evidence>
<dbReference type="Proteomes" id="UP001151295">
    <property type="component" value="Unassembled WGS sequence"/>
</dbReference>
<keyword evidence="3 5" id="KW-1133">Transmembrane helix</keyword>
<keyword evidence="2 5" id="KW-0812">Transmembrane</keyword>
<evidence type="ECO:0000256" key="4">
    <source>
        <dbReference type="ARBA" id="ARBA00023136"/>
    </source>
</evidence>
<sequence length="328" mass="35424">MTKPHILFALLAMHWPLAAAEPRECYAAGVDDWDKGLQIGAVFIILAVSLVGVLLPILCKHTKWLSISPRVINTGKFFGAGVILATAFIHMLGESMETLKDECLDAHMGDFDSWPGALAMMAVLAMHLLEHILSARFAKKKTEDIDSMLYDSESEKDTGHTHGPVLGHTKKLSTYILELGIALHSVIIGMTLAVTGSGFRVLLAAIACHQFFEGVALGTRIAELEFPANGLLLRVANALMFAVTTPVGQVIGICIRQSFAPRDPSSLMVMGVLDSLSAGILIYSAVVGLLVEEFGAAEFHASPRWLRVLYFAAMYLGCATMSLIGKWA</sequence>
<evidence type="ECO:0000256" key="6">
    <source>
        <dbReference type="SAM" id="SignalP"/>
    </source>
</evidence>
<dbReference type="PANTHER" id="PTHR11040">
    <property type="entry name" value="ZINC/IRON TRANSPORTER"/>
    <property type="match status" value="1"/>
</dbReference>
<evidence type="ECO:0000313" key="7">
    <source>
        <dbReference type="EMBL" id="KAJ1989708.1"/>
    </source>
</evidence>
<evidence type="ECO:0000256" key="3">
    <source>
        <dbReference type="ARBA" id="ARBA00022989"/>
    </source>
</evidence>
<dbReference type="InterPro" id="IPR003689">
    <property type="entry name" value="ZIP"/>
</dbReference>
<feature type="transmembrane region" description="Helical" evidence="5">
    <location>
        <begin position="179"/>
        <end position="212"/>
    </location>
</feature>
<comment type="caution">
    <text evidence="7">The sequence shown here is derived from an EMBL/GenBank/DDBJ whole genome shotgun (WGS) entry which is preliminary data.</text>
</comment>
<keyword evidence="8" id="KW-1185">Reference proteome</keyword>
<accession>A0ABQ8PJ37</accession>
<feature type="signal peptide" evidence="6">
    <location>
        <begin position="1"/>
        <end position="20"/>
    </location>
</feature>
<feature type="transmembrane region" description="Helical" evidence="5">
    <location>
        <begin position="305"/>
        <end position="324"/>
    </location>
</feature>
<keyword evidence="6" id="KW-0732">Signal</keyword>
<keyword evidence="4 5" id="KW-0472">Membrane</keyword>
<proteinExistence type="predicted"/>
<dbReference type="Pfam" id="PF02535">
    <property type="entry name" value="Zip"/>
    <property type="match status" value="1"/>
</dbReference>
<feature type="transmembrane region" description="Helical" evidence="5">
    <location>
        <begin position="113"/>
        <end position="133"/>
    </location>
</feature>
<feature type="transmembrane region" description="Helical" evidence="5">
    <location>
        <begin position="71"/>
        <end position="93"/>
    </location>
</feature>
<evidence type="ECO:0000256" key="1">
    <source>
        <dbReference type="ARBA" id="ARBA00004141"/>
    </source>
</evidence>
<feature type="transmembrane region" description="Helical" evidence="5">
    <location>
        <begin position="267"/>
        <end position="290"/>
    </location>
</feature>
<dbReference type="EMBL" id="JANBQD010000063">
    <property type="protein sequence ID" value="KAJ1989708.1"/>
    <property type="molecule type" value="Genomic_DNA"/>
</dbReference>
<evidence type="ECO:0000256" key="5">
    <source>
        <dbReference type="SAM" id="Phobius"/>
    </source>
</evidence>
<name>A0ABQ8PJ37_9FUNG</name>
<protein>
    <recommendedName>
        <fullName evidence="9">Zinc/iron permease</fullName>
    </recommendedName>
</protein>